<dbReference type="GO" id="GO:0005737">
    <property type="term" value="C:cytoplasm"/>
    <property type="evidence" value="ECO:0007669"/>
    <property type="project" value="UniProtKB-SubCell"/>
</dbReference>
<keyword evidence="1 9" id="KW-0963">Cytoplasm</keyword>
<feature type="binding site" evidence="9">
    <location>
        <position position="230"/>
    </location>
    <ligand>
        <name>ATP</name>
        <dbReference type="ChEBI" id="CHEBI:30616"/>
    </ligand>
</feature>
<dbReference type="SMART" id="SM00382">
    <property type="entry name" value="AAA"/>
    <property type="match status" value="1"/>
</dbReference>
<dbReference type="Pfam" id="PF05496">
    <property type="entry name" value="RuvB_N"/>
    <property type="match status" value="1"/>
</dbReference>
<feature type="domain" description="AAA+ ATPase" evidence="11">
    <location>
        <begin position="63"/>
        <end position="194"/>
    </location>
</feature>
<feature type="binding site" evidence="9">
    <location>
        <position position="193"/>
    </location>
    <ligand>
        <name>ATP</name>
        <dbReference type="ChEBI" id="CHEBI:30616"/>
    </ligand>
</feature>
<organism evidence="12 13">
    <name type="scientific">Candidatus Gottesmanbacteria bacterium GW2011_GWA1_44_24b</name>
    <dbReference type="NCBI Taxonomy" id="1618437"/>
    <lineage>
        <taxon>Bacteria</taxon>
        <taxon>Candidatus Gottesmaniibacteriota</taxon>
    </lineage>
</organism>
<dbReference type="EMBL" id="LCIQ01000069">
    <property type="protein sequence ID" value="KKT57310.1"/>
    <property type="molecule type" value="Genomic_DNA"/>
</dbReference>
<dbReference type="NCBIfam" id="NF000868">
    <property type="entry name" value="PRK00080.1"/>
    <property type="match status" value="1"/>
</dbReference>
<feature type="binding site" evidence="9">
    <location>
        <position position="32"/>
    </location>
    <ligand>
        <name>ATP</name>
        <dbReference type="ChEBI" id="CHEBI:30616"/>
    </ligand>
</feature>
<comment type="subcellular location">
    <subcellularLocation>
        <location evidence="9">Cytoplasm</location>
    </subcellularLocation>
</comment>
<feature type="binding site" evidence="9">
    <location>
        <position position="78"/>
    </location>
    <ligand>
        <name>Mg(2+)</name>
        <dbReference type="ChEBI" id="CHEBI:18420"/>
    </ligand>
</feature>
<dbReference type="NCBIfam" id="TIGR00635">
    <property type="entry name" value="ruvB"/>
    <property type="match status" value="1"/>
</dbReference>
<dbReference type="GO" id="GO:0016887">
    <property type="term" value="F:ATP hydrolysis activity"/>
    <property type="evidence" value="ECO:0007669"/>
    <property type="project" value="RHEA"/>
</dbReference>
<evidence type="ECO:0000259" key="11">
    <source>
        <dbReference type="SMART" id="SM00382"/>
    </source>
</evidence>
<dbReference type="InterPro" id="IPR008824">
    <property type="entry name" value="RuvB-like_N"/>
</dbReference>
<dbReference type="InterPro" id="IPR036390">
    <property type="entry name" value="WH_DNA-bd_sf"/>
</dbReference>
<feature type="binding site" evidence="9">
    <location>
        <position position="79"/>
    </location>
    <ligand>
        <name>ATP</name>
        <dbReference type="ChEBI" id="CHEBI:30616"/>
    </ligand>
</feature>
<dbReference type="InterPro" id="IPR027417">
    <property type="entry name" value="P-loop_NTPase"/>
</dbReference>
<feature type="binding site" evidence="9">
    <location>
        <position position="74"/>
    </location>
    <ligand>
        <name>ATP</name>
        <dbReference type="ChEBI" id="CHEBI:30616"/>
    </ligand>
</feature>
<dbReference type="GO" id="GO:0048476">
    <property type="term" value="C:Holliday junction resolvase complex"/>
    <property type="evidence" value="ECO:0007669"/>
    <property type="project" value="UniProtKB-UniRule"/>
</dbReference>
<evidence type="ECO:0000256" key="9">
    <source>
        <dbReference type="HAMAP-Rule" id="MF_00016"/>
    </source>
</evidence>
<gene>
    <name evidence="9" type="primary">ruvB</name>
    <name evidence="12" type="ORF">UW52_C0069G0012</name>
</gene>
<evidence type="ECO:0000256" key="1">
    <source>
        <dbReference type="ARBA" id="ARBA00022490"/>
    </source>
</evidence>
<feature type="region of interest" description="Head domain (RuvB-H)" evidence="9">
    <location>
        <begin position="267"/>
        <end position="361"/>
    </location>
</feature>
<feature type="region of interest" description="Disordered" evidence="10">
    <location>
        <begin position="1"/>
        <end position="23"/>
    </location>
</feature>
<feature type="binding site" evidence="9">
    <location>
        <position position="77"/>
    </location>
    <ligand>
        <name>ATP</name>
        <dbReference type="ChEBI" id="CHEBI:30616"/>
    </ligand>
</feature>
<dbReference type="InterPro" id="IPR041445">
    <property type="entry name" value="AAA_lid_4"/>
</dbReference>
<evidence type="ECO:0000256" key="8">
    <source>
        <dbReference type="ARBA" id="ARBA00023204"/>
    </source>
</evidence>
<dbReference type="InterPro" id="IPR003593">
    <property type="entry name" value="AAA+_ATPase"/>
</dbReference>
<evidence type="ECO:0000256" key="4">
    <source>
        <dbReference type="ARBA" id="ARBA00022801"/>
    </source>
</evidence>
<accession>A0A0G1IDL7</accession>
<dbReference type="HAMAP" id="MF_00016">
    <property type="entry name" value="DNA_HJ_migration_RuvB"/>
    <property type="match status" value="1"/>
</dbReference>
<evidence type="ECO:0000256" key="5">
    <source>
        <dbReference type="ARBA" id="ARBA00022840"/>
    </source>
</evidence>
<evidence type="ECO:0000256" key="7">
    <source>
        <dbReference type="ARBA" id="ARBA00023172"/>
    </source>
</evidence>
<dbReference type="Gene3D" id="1.10.8.60">
    <property type="match status" value="1"/>
</dbReference>
<dbReference type="GO" id="GO:0000400">
    <property type="term" value="F:four-way junction DNA binding"/>
    <property type="evidence" value="ECO:0007669"/>
    <property type="project" value="UniProtKB-UniRule"/>
</dbReference>
<comment type="catalytic activity">
    <reaction evidence="9">
        <text>ATP + H2O = ADP + phosphate + H(+)</text>
        <dbReference type="Rhea" id="RHEA:13065"/>
        <dbReference type="ChEBI" id="CHEBI:15377"/>
        <dbReference type="ChEBI" id="CHEBI:15378"/>
        <dbReference type="ChEBI" id="CHEBI:30616"/>
        <dbReference type="ChEBI" id="CHEBI:43474"/>
        <dbReference type="ChEBI" id="CHEBI:456216"/>
    </reaction>
</comment>
<evidence type="ECO:0000313" key="13">
    <source>
        <dbReference type="Proteomes" id="UP000034521"/>
    </source>
</evidence>
<name>A0A0G1IDL7_9BACT</name>
<dbReference type="Pfam" id="PF05491">
    <property type="entry name" value="WHD_RuvB"/>
    <property type="match status" value="1"/>
</dbReference>
<dbReference type="PATRIC" id="fig|1618437.3.peg.1095"/>
<keyword evidence="12" id="KW-0347">Helicase</keyword>
<protein>
    <recommendedName>
        <fullName evidence="9">Holliday junction branch migration complex subunit RuvB</fullName>
        <ecNumber evidence="9">3.6.4.-</ecNumber>
    </recommendedName>
</protein>
<feature type="binding site" evidence="9">
    <location>
        <position position="78"/>
    </location>
    <ligand>
        <name>ATP</name>
        <dbReference type="ChEBI" id="CHEBI:30616"/>
    </ligand>
</feature>
<dbReference type="InterPro" id="IPR036388">
    <property type="entry name" value="WH-like_DNA-bd_sf"/>
</dbReference>
<keyword evidence="8 9" id="KW-0234">DNA repair</keyword>
<evidence type="ECO:0000256" key="3">
    <source>
        <dbReference type="ARBA" id="ARBA00022763"/>
    </source>
</evidence>
<proteinExistence type="inferred from homology"/>
<dbReference type="InterPro" id="IPR008823">
    <property type="entry name" value="RuvB_wg_C"/>
</dbReference>
<comment type="caution">
    <text evidence="9">Lacks conserved residue(s) required for the propagation of feature annotation.</text>
</comment>
<dbReference type="SUPFAM" id="SSF46785">
    <property type="entry name" value="Winged helix' DNA-binding domain"/>
    <property type="match status" value="1"/>
</dbReference>
<dbReference type="PANTHER" id="PTHR42848:SF1">
    <property type="entry name" value="HOLLIDAY JUNCTION BRANCH MIGRATION COMPLEX SUBUNIT RUVB"/>
    <property type="match status" value="1"/>
</dbReference>
<dbReference type="InterPro" id="IPR004605">
    <property type="entry name" value="DNA_helicase_Holl-junc_RuvB"/>
</dbReference>
<comment type="caution">
    <text evidence="12">The sequence shown here is derived from an EMBL/GenBank/DDBJ whole genome shotgun (WGS) entry which is preliminary data.</text>
</comment>
<evidence type="ECO:0000256" key="2">
    <source>
        <dbReference type="ARBA" id="ARBA00022741"/>
    </source>
</evidence>
<comment type="similarity">
    <text evidence="9">Belongs to the RuvB family.</text>
</comment>
<comment type="function">
    <text evidence="9">The RuvA-RuvB-RuvC complex processes Holliday junction (HJ) DNA during genetic recombination and DNA repair, while the RuvA-RuvB complex plays an important role in the rescue of blocked DNA replication forks via replication fork reversal (RFR). RuvA specifically binds to HJ cruciform DNA, conferring on it an open structure. The RuvB hexamer acts as an ATP-dependent pump, pulling dsDNA into and through the RuvAB complex. RuvB forms 2 homohexamers on either side of HJ DNA bound by 1 or 2 RuvA tetramers; 4 subunits per hexamer contact DNA at a time. Coordinated motions by a converter formed by DNA-disengaged RuvB subunits stimulates ATP hydrolysis and nucleotide exchange. Immobilization of the converter enables RuvB to convert the ATP-contained energy into a lever motion, pulling 2 nucleotides of DNA out of the RuvA tetramer per ATP hydrolyzed, thus driving DNA branch migration. The RuvB motors rotate together with the DNA substrate, which together with the progressing nucleotide cycle form the mechanistic basis for DNA recombination by continuous HJ branch migration. Branch migration allows RuvC to scan DNA until it finds its consensus sequence, where it cleaves and resolves cruciform DNA.</text>
</comment>
<dbReference type="EC" id="3.6.4.-" evidence="9"/>
<evidence type="ECO:0000256" key="10">
    <source>
        <dbReference type="SAM" id="MobiDB-lite"/>
    </source>
</evidence>
<evidence type="ECO:0000313" key="12">
    <source>
        <dbReference type="EMBL" id="KKT57310.1"/>
    </source>
</evidence>
<dbReference type="GO" id="GO:0009378">
    <property type="term" value="F:four-way junction helicase activity"/>
    <property type="evidence" value="ECO:0007669"/>
    <property type="project" value="InterPro"/>
</dbReference>
<feature type="binding site" evidence="9">
    <location>
        <position position="322"/>
    </location>
    <ligand>
        <name>DNA</name>
        <dbReference type="ChEBI" id="CHEBI:16991"/>
    </ligand>
</feature>
<keyword evidence="5 9" id="KW-0067">ATP-binding</keyword>
<keyword evidence="7 9" id="KW-0233">DNA recombination</keyword>
<reference evidence="12 13" key="1">
    <citation type="journal article" date="2015" name="Nature">
        <title>rRNA introns, odd ribosomes, and small enigmatic genomes across a large radiation of phyla.</title>
        <authorList>
            <person name="Brown C.T."/>
            <person name="Hug L.A."/>
            <person name="Thomas B.C."/>
            <person name="Sharon I."/>
            <person name="Castelle C.J."/>
            <person name="Singh A."/>
            <person name="Wilkins M.J."/>
            <person name="Williams K.H."/>
            <person name="Banfield J.F."/>
        </authorList>
    </citation>
    <scope>NUCLEOTIDE SEQUENCE [LARGE SCALE GENOMIC DNA]</scope>
</reference>
<feature type="binding site" evidence="9">
    <location>
        <position position="183"/>
    </location>
    <ligand>
        <name>ATP</name>
        <dbReference type="ChEBI" id="CHEBI:30616"/>
    </ligand>
</feature>
<sequence length="361" mass="40341">MKNQKTIHPAVTETVVSSGGESPEEEKLFTSLRASSWNEFAGQVQVKKSLRVTIDASKKREEAIEHILLYGPPGLGKTTLAHLIGKELGVNVKITSGPAIERAGDLAAILTNLSPKDILFIDEIHRLNKVVEETLYPAMEEYALDIVLGKGPSARTLRLDLPPFTIIGATTRAGLLSGPMRDRFGVILRLSFYQPKELEEIIERASKKLHINIKPQVRKILAERSRGTPRIALRLLKRVRDVAEVRDVHEISEDILTDSLSMLDIDHLGLDDSDRRYLRIMIEKHDGGPIGIETLAAALSEDIGTIEEVIEPYLLQTGLIKRTTRGRIATDQAYKHLKKTPVRSWPTRSLLPDLYQSMSMK</sequence>
<keyword evidence="2 9" id="KW-0547">Nucleotide-binding</keyword>
<dbReference type="GO" id="GO:0006281">
    <property type="term" value="P:DNA repair"/>
    <property type="evidence" value="ECO:0007669"/>
    <property type="project" value="UniProtKB-UniRule"/>
</dbReference>
<dbReference type="Gene3D" id="3.40.50.300">
    <property type="entry name" value="P-loop containing nucleotide triphosphate hydrolases"/>
    <property type="match status" value="1"/>
</dbReference>
<feature type="region of interest" description="Small ATPAse domain (RuvB-S)" evidence="9">
    <location>
        <begin position="194"/>
        <end position="264"/>
    </location>
</feature>
<feature type="binding site" evidence="9">
    <location>
        <position position="327"/>
    </location>
    <ligand>
        <name>DNA</name>
        <dbReference type="ChEBI" id="CHEBI:16991"/>
    </ligand>
</feature>
<dbReference type="CDD" id="cd00009">
    <property type="entry name" value="AAA"/>
    <property type="match status" value="1"/>
</dbReference>
<evidence type="ECO:0000256" key="6">
    <source>
        <dbReference type="ARBA" id="ARBA00023125"/>
    </source>
</evidence>
<comment type="domain">
    <text evidence="9">Has 3 domains, the large (RuvB-L) and small ATPase (RuvB-S) domains and the C-terminal head (RuvB-H) domain. The head domain binds DNA, while the ATPase domains jointly bind ATP, ADP or are empty depending on the state of the subunit in the translocation cycle. During a single DNA translocation step the structure of each domain remains the same, but their relative positions change.</text>
</comment>
<dbReference type="GO" id="GO:0006310">
    <property type="term" value="P:DNA recombination"/>
    <property type="evidence" value="ECO:0007669"/>
    <property type="project" value="UniProtKB-UniRule"/>
</dbReference>
<dbReference type="Pfam" id="PF17864">
    <property type="entry name" value="AAA_lid_4"/>
    <property type="match status" value="1"/>
</dbReference>
<dbReference type="GO" id="GO:0005524">
    <property type="term" value="F:ATP binding"/>
    <property type="evidence" value="ECO:0007669"/>
    <property type="project" value="UniProtKB-UniRule"/>
</dbReference>
<comment type="subunit">
    <text evidence="9">Homohexamer. Forms an RuvA(8)-RuvB(12)-Holliday junction (HJ) complex. HJ DNA is sandwiched between 2 RuvA tetramers; dsDNA enters through RuvA and exits via RuvB. An RuvB hexamer assembles on each DNA strand where it exits the tetramer. Each RuvB hexamer is contacted by two RuvA subunits (via domain III) on 2 adjacent RuvB subunits; this complex drives branch migration. In the full resolvosome a probable DNA-RuvA(4)-RuvB(12)-RuvC(2) complex forms which resolves the HJ.</text>
</comment>
<keyword evidence="4 9" id="KW-0378">Hydrolase</keyword>
<feature type="binding site" evidence="9">
    <location>
        <position position="33"/>
    </location>
    <ligand>
        <name>ATP</name>
        <dbReference type="ChEBI" id="CHEBI:30616"/>
    </ligand>
</feature>
<dbReference type="AlphaFoldDB" id="A0A0G1IDL7"/>
<dbReference type="PANTHER" id="PTHR42848">
    <property type="match status" value="1"/>
</dbReference>
<dbReference type="Gene3D" id="1.10.10.10">
    <property type="entry name" value="Winged helix-like DNA-binding domain superfamily/Winged helix DNA-binding domain"/>
    <property type="match status" value="1"/>
</dbReference>
<dbReference type="Proteomes" id="UP000034521">
    <property type="component" value="Unassembled WGS sequence"/>
</dbReference>
<dbReference type="SUPFAM" id="SSF52540">
    <property type="entry name" value="P-loop containing nucleoside triphosphate hydrolases"/>
    <property type="match status" value="1"/>
</dbReference>
<keyword evidence="6 9" id="KW-0238">DNA-binding</keyword>
<keyword evidence="3 9" id="KW-0227">DNA damage</keyword>